<dbReference type="Gene3D" id="2.60.40.290">
    <property type="match status" value="1"/>
</dbReference>
<dbReference type="SUPFAM" id="SSF49384">
    <property type="entry name" value="Carbohydrate-binding domain"/>
    <property type="match status" value="1"/>
</dbReference>
<feature type="chain" id="PRO_5036995579" description="beta-N-acetylhexosaminidase" evidence="9">
    <location>
        <begin position="21"/>
        <end position="855"/>
    </location>
</feature>
<protein>
    <recommendedName>
        <fullName evidence="3">beta-N-acetylhexosaminidase</fullName>
        <ecNumber evidence="3">3.2.1.52</ecNumber>
    </recommendedName>
    <alternativeName>
        <fullName evidence="6">Beta-N-acetylhexosaminidase</fullName>
    </alternativeName>
    <alternativeName>
        <fullName evidence="7">N-acetyl-beta-glucosaminidase</fullName>
    </alternativeName>
</protein>
<dbReference type="Pfam" id="PF00728">
    <property type="entry name" value="Glyco_hydro_20"/>
    <property type="match status" value="1"/>
</dbReference>
<dbReference type="SMART" id="SM01081">
    <property type="entry name" value="CHB_HEX"/>
    <property type="match status" value="1"/>
</dbReference>
<evidence type="ECO:0000256" key="7">
    <source>
        <dbReference type="ARBA" id="ARBA00033000"/>
    </source>
</evidence>
<dbReference type="Pfam" id="PF02838">
    <property type="entry name" value="Glyco_hydro_20b"/>
    <property type="match status" value="1"/>
</dbReference>
<dbReference type="Proteomes" id="UP000662074">
    <property type="component" value="Unassembled WGS sequence"/>
</dbReference>
<dbReference type="InterPro" id="IPR015882">
    <property type="entry name" value="HEX_bac_N"/>
</dbReference>
<evidence type="ECO:0000313" key="11">
    <source>
        <dbReference type="EMBL" id="GGI51678.1"/>
    </source>
</evidence>
<dbReference type="InterPro" id="IPR008965">
    <property type="entry name" value="CBM2/CBM3_carb-bd_dom_sf"/>
</dbReference>
<sequence length="855" mass="95723">MKKTIALTILTLSLTALVRAQVKVNTFNAADLKIQWEVLQNSYNGKPQFKSALTITNTGKQPMPATGWKIYFTFPRQVVEESVAGPVKIEHINGDYFRMSPKSNFKRLAANDSVQIPLIANAWALNITDAPEGFYYEDDSKPGSFTTITKVSQVPSTQPRQLQRLATDEIPVVTPEALYKQNELITDLPENQLPRIFPTPVSFQKSGLPFHLNGHTQVLADALFGKEAAYLKKELALLFKVPSSSAVFKPGKIISLNKKADMAPEAYELQVNADRIVITASTGAGAFYGIQSLKSLLPGKAWLGKMQSITVPGVLVTDEPRFGYRGLMLDVARNFHSKKQVLKVLDLMSLYKLNTLHFHLNDDEGWRIEIPTLPELTEVGAKRGHTETNTDHLQPAYASGPDVNNPYGSGYYTKADFIEILKYANERHITVIPEIESPGHARAAIKSMDARYNKFKGSDMAEAERYLLHDYNDSSVYSSVQHWNDNVIDVSLPSTYNFITTVADDIIKMYQEAGAPLKTIHFGGDEVPAGVWTKSPAAKKIFATSPEVKTTDDLWYYYFKKVNQILKKRNLYVSAWEEAALRKVVVNGARKQIPNTDFADQNFHMYVWNNVLGWGAEDLAYRLANAGYPVILSCVTNLYFDLAYQKSYQEPGYYWGGFTDVDKPFKFIPYNYFKNTTQNAMGNEYSTAALAKEEALTEQGRANIAGIQGQLWSETARSPARMEYMLLPKLLGLAERAWAKDPEWATEPDQKKSKLMYDAAWATFCNVLTKKELPRLNHYAGGFQYRIPTAGALIENGLVKVNNQFPGMIIRYTVDGGEPTSSSKIYTEPIKVKGKISFRVFDTIGRGGNATSVVN</sequence>
<dbReference type="SUPFAM" id="SSF55545">
    <property type="entry name" value="beta-N-acetylhexosaminidase-like domain"/>
    <property type="match status" value="1"/>
</dbReference>
<dbReference type="EMBL" id="BMDO01000008">
    <property type="protein sequence ID" value="GGI51678.1"/>
    <property type="molecule type" value="Genomic_DNA"/>
</dbReference>
<dbReference type="InterPro" id="IPR025705">
    <property type="entry name" value="Beta_hexosaminidase_sua/sub"/>
</dbReference>
<feature type="domain" description="Chitobiase/beta-hexosaminidases N-terminal" evidence="10">
    <location>
        <begin position="30"/>
        <end position="177"/>
    </location>
</feature>
<dbReference type="Gene3D" id="2.60.40.10">
    <property type="entry name" value="Immunoglobulins"/>
    <property type="match status" value="1"/>
</dbReference>
<keyword evidence="5" id="KW-0326">Glycosidase</keyword>
<dbReference type="InterPro" id="IPR013783">
    <property type="entry name" value="Ig-like_fold"/>
</dbReference>
<comment type="caution">
    <text evidence="11">The sequence shown here is derived from an EMBL/GenBank/DDBJ whole genome shotgun (WGS) entry which is preliminary data.</text>
</comment>
<comment type="similarity">
    <text evidence="2">Belongs to the glycosyl hydrolase 20 family.</text>
</comment>
<dbReference type="CDD" id="cd02847">
    <property type="entry name" value="E_set_Chitobiase_C"/>
    <property type="match status" value="1"/>
</dbReference>
<dbReference type="PANTHER" id="PTHR22600:SF57">
    <property type="entry name" value="BETA-N-ACETYLHEXOSAMINIDASE"/>
    <property type="match status" value="1"/>
</dbReference>
<evidence type="ECO:0000256" key="2">
    <source>
        <dbReference type="ARBA" id="ARBA00006285"/>
    </source>
</evidence>
<dbReference type="AlphaFoldDB" id="A0A917N2A0"/>
<evidence type="ECO:0000259" key="10">
    <source>
        <dbReference type="SMART" id="SM01081"/>
    </source>
</evidence>
<keyword evidence="9" id="KW-0732">Signal</keyword>
<dbReference type="InterPro" id="IPR004866">
    <property type="entry name" value="CHB/HEX_N_dom"/>
</dbReference>
<evidence type="ECO:0000256" key="9">
    <source>
        <dbReference type="SAM" id="SignalP"/>
    </source>
</evidence>
<dbReference type="InterPro" id="IPR004867">
    <property type="entry name" value="CHB_C_dom"/>
</dbReference>
<keyword evidence="12" id="KW-1185">Reference proteome</keyword>
<dbReference type="RefSeq" id="WP_188417790.1">
    <property type="nucleotide sequence ID" value="NZ_BMDO01000008.1"/>
</dbReference>
<feature type="signal peptide" evidence="9">
    <location>
        <begin position="1"/>
        <end position="20"/>
    </location>
</feature>
<dbReference type="InterPro" id="IPR014756">
    <property type="entry name" value="Ig_E-set"/>
</dbReference>
<dbReference type="Gene3D" id="3.30.379.10">
    <property type="entry name" value="Chitobiase/beta-hexosaminidase domain 2-like"/>
    <property type="match status" value="1"/>
</dbReference>
<dbReference type="SUPFAM" id="SSF81296">
    <property type="entry name" value="E set domains"/>
    <property type="match status" value="1"/>
</dbReference>
<dbReference type="GO" id="GO:0016020">
    <property type="term" value="C:membrane"/>
    <property type="evidence" value="ECO:0007669"/>
    <property type="project" value="TreeGrafter"/>
</dbReference>
<dbReference type="PANTHER" id="PTHR22600">
    <property type="entry name" value="BETA-HEXOSAMINIDASE"/>
    <property type="match status" value="1"/>
</dbReference>
<dbReference type="SUPFAM" id="SSF51445">
    <property type="entry name" value="(Trans)glycosidases"/>
    <property type="match status" value="1"/>
</dbReference>
<evidence type="ECO:0000313" key="12">
    <source>
        <dbReference type="Proteomes" id="UP000662074"/>
    </source>
</evidence>
<evidence type="ECO:0000256" key="5">
    <source>
        <dbReference type="ARBA" id="ARBA00023295"/>
    </source>
</evidence>
<dbReference type="Gene3D" id="3.20.20.80">
    <property type="entry name" value="Glycosidases"/>
    <property type="match status" value="1"/>
</dbReference>
<evidence type="ECO:0000256" key="8">
    <source>
        <dbReference type="PIRSR" id="PIRSR625705-1"/>
    </source>
</evidence>
<dbReference type="Pfam" id="PF03174">
    <property type="entry name" value="CHB_HEX_C"/>
    <property type="match status" value="1"/>
</dbReference>
<dbReference type="InterPro" id="IPR012291">
    <property type="entry name" value="CBM2_carb-bd_dom_sf"/>
</dbReference>
<evidence type="ECO:0000256" key="3">
    <source>
        <dbReference type="ARBA" id="ARBA00012663"/>
    </source>
</evidence>
<dbReference type="Pfam" id="PF03173">
    <property type="entry name" value="CHB_HEX"/>
    <property type="match status" value="1"/>
</dbReference>
<dbReference type="InterPro" id="IPR029018">
    <property type="entry name" value="Hex-like_dom2"/>
</dbReference>
<evidence type="ECO:0000256" key="6">
    <source>
        <dbReference type="ARBA" id="ARBA00030512"/>
    </source>
</evidence>
<feature type="active site" description="Proton donor" evidence="8">
    <location>
        <position position="526"/>
    </location>
</feature>
<dbReference type="GO" id="GO:0030203">
    <property type="term" value="P:glycosaminoglycan metabolic process"/>
    <property type="evidence" value="ECO:0007669"/>
    <property type="project" value="TreeGrafter"/>
</dbReference>
<dbReference type="EC" id="3.2.1.52" evidence="3"/>
<organism evidence="11 12">
    <name type="scientific">Mucilaginibacter galii</name>
    <dbReference type="NCBI Taxonomy" id="2005073"/>
    <lineage>
        <taxon>Bacteria</taxon>
        <taxon>Pseudomonadati</taxon>
        <taxon>Bacteroidota</taxon>
        <taxon>Sphingobacteriia</taxon>
        <taxon>Sphingobacteriales</taxon>
        <taxon>Sphingobacteriaceae</taxon>
        <taxon>Mucilaginibacter</taxon>
    </lineage>
</organism>
<reference evidence="11" key="1">
    <citation type="journal article" date="2014" name="Int. J. Syst. Evol. Microbiol.">
        <title>Complete genome sequence of Corynebacterium casei LMG S-19264T (=DSM 44701T), isolated from a smear-ripened cheese.</title>
        <authorList>
            <consortium name="US DOE Joint Genome Institute (JGI-PGF)"/>
            <person name="Walter F."/>
            <person name="Albersmeier A."/>
            <person name="Kalinowski J."/>
            <person name="Ruckert C."/>
        </authorList>
    </citation>
    <scope>NUCLEOTIDE SEQUENCE</scope>
    <source>
        <strain evidence="11">CCM 8711</strain>
    </source>
</reference>
<dbReference type="GO" id="GO:0005975">
    <property type="term" value="P:carbohydrate metabolic process"/>
    <property type="evidence" value="ECO:0007669"/>
    <property type="project" value="InterPro"/>
</dbReference>
<dbReference type="PRINTS" id="PR00738">
    <property type="entry name" value="GLHYDRLASE20"/>
</dbReference>
<dbReference type="GO" id="GO:0004563">
    <property type="term" value="F:beta-N-acetylhexosaminidase activity"/>
    <property type="evidence" value="ECO:0007669"/>
    <property type="project" value="UniProtKB-EC"/>
</dbReference>
<evidence type="ECO:0000256" key="1">
    <source>
        <dbReference type="ARBA" id="ARBA00001231"/>
    </source>
</evidence>
<dbReference type="InterPro" id="IPR017853">
    <property type="entry name" value="GH"/>
</dbReference>
<evidence type="ECO:0000256" key="4">
    <source>
        <dbReference type="ARBA" id="ARBA00022801"/>
    </source>
</evidence>
<proteinExistence type="inferred from homology"/>
<dbReference type="InterPro" id="IPR015883">
    <property type="entry name" value="Glyco_hydro_20_cat"/>
</dbReference>
<comment type="catalytic activity">
    <reaction evidence="1">
        <text>Hydrolysis of terminal non-reducing N-acetyl-D-hexosamine residues in N-acetyl-beta-D-hexosaminides.</text>
        <dbReference type="EC" id="3.2.1.52"/>
    </reaction>
</comment>
<dbReference type="GO" id="GO:0030247">
    <property type="term" value="F:polysaccharide binding"/>
    <property type="evidence" value="ECO:0007669"/>
    <property type="project" value="InterPro"/>
</dbReference>
<reference evidence="11" key="2">
    <citation type="submission" date="2020-09" db="EMBL/GenBank/DDBJ databases">
        <authorList>
            <person name="Sun Q."/>
            <person name="Sedlacek I."/>
        </authorList>
    </citation>
    <scope>NUCLEOTIDE SEQUENCE</scope>
    <source>
        <strain evidence="11">CCM 8711</strain>
    </source>
</reference>
<gene>
    <name evidence="11" type="primary">chb</name>
    <name evidence="11" type="ORF">GCM10011425_28900</name>
</gene>
<accession>A0A917N2A0</accession>
<name>A0A917N2A0_9SPHI</name>
<keyword evidence="4" id="KW-0378">Hydrolase</keyword>